<organism evidence="1 2">
    <name type="scientific">Trichuris suis</name>
    <name type="common">pig whipworm</name>
    <dbReference type="NCBI Taxonomy" id="68888"/>
    <lineage>
        <taxon>Eukaryota</taxon>
        <taxon>Metazoa</taxon>
        <taxon>Ecdysozoa</taxon>
        <taxon>Nematoda</taxon>
        <taxon>Enoplea</taxon>
        <taxon>Dorylaimia</taxon>
        <taxon>Trichinellida</taxon>
        <taxon>Trichuridae</taxon>
        <taxon>Trichuris</taxon>
    </lineage>
</organism>
<dbReference type="Proteomes" id="UP000030764">
    <property type="component" value="Unassembled WGS sequence"/>
</dbReference>
<evidence type="ECO:0000313" key="2">
    <source>
        <dbReference type="Proteomes" id="UP000030764"/>
    </source>
</evidence>
<protein>
    <submittedName>
        <fullName evidence="1">Uncharacterized protein</fullName>
    </submittedName>
</protein>
<proteinExistence type="predicted"/>
<keyword evidence="2" id="KW-1185">Reference proteome</keyword>
<feature type="non-terminal residue" evidence="1">
    <location>
        <position position="1"/>
    </location>
</feature>
<evidence type="ECO:0000313" key="1">
    <source>
        <dbReference type="EMBL" id="KFD55016.1"/>
    </source>
</evidence>
<gene>
    <name evidence="1" type="ORF">M513_04198</name>
</gene>
<reference evidence="1 2" key="1">
    <citation type="journal article" date="2014" name="Nat. Genet.">
        <title>Genome and transcriptome of the porcine whipworm Trichuris suis.</title>
        <authorList>
            <person name="Jex A.R."/>
            <person name="Nejsum P."/>
            <person name="Schwarz E.M."/>
            <person name="Hu L."/>
            <person name="Young N.D."/>
            <person name="Hall R.S."/>
            <person name="Korhonen P.K."/>
            <person name="Liao S."/>
            <person name="Thamsborg S."/>
            <person name="Xia J."/>
            <person name="Xu P."/>
            <person name="Wang S."/>
            <person name="Scheerlinck J.P."/>
            <person name="Hofmann A."/>
            <person name="Sternberg P.W."/>
            <person name="Wang J."/>
            <person name="Gasser R.B."/>
        </authorList>
    </citation>
    <scope>NUCLEOTIDE SEQUENCE [LARGE SCALE GENOMIC DNA]</scope>
    <source>
        <strain evidence="1">DCEP-RM93M</strain>
    </source>
</reference>
<sequence>RCLKILSVCRFEPAYLLSVFRFGRGALEQRIGDSIQTARCRFKTQCMPFKLRELMVIMCLDVTGPQVVTIDTSDWHHDTNVRELAARLEVHYSTGSQQFAQIERWKDKNVFHPMVPISMKQAHRRTTVSKCPHGPQMANIRTSNWRMKRTPEHSTSLSTTHSLTEDAQLTEAFAETVDKDGGTRAEGSGP</sequence>
<name>A0A085MCS0_9BILA</name>
<accession>A0A085MCS0</accession>
<dbReference type="EMBL" id="KL363203">
    <property type="protein sequence ID" value="KFD55016.1"/>
    <property type="molecule type" value="Genomic_DNA"/>
</dbReference>
<dbReference type="AlphaFoldDB" id="A0A085MCS0"/>